<accession>A0A9X2JLB6</accession>
<evidence type="ECO:0000313" key="2">
    <source>
        <dbReference type="EMBL" id="MCP0885886.1"/>
    </source>
</evidence>
<dbReference type="InterPro" id="IPR014054">
    <property type="entry name" value="Phage_regulatory_Rha"/>
</dbReference>
<name>A0A9X2JLB6_9LACO</name>
<proteinExistence type="predicted"/>
<dbReference type="RefSeq" id="WP_253358659.1">
    <property type="nucleotide sequence ID" value="NZ_JAIULA010000001.1"/>
</dbReference>
<feature type="domain" description="Antirepressor protein C-terminal" evidence="1">
    <location>
        <begin position="127"/>
        <end position="228"/>
    </location>
</feature>
<organism evidence="2 3">
    <name type="scientific">Ligilactobacillus ubinensis</name>
    <dbReference type="NCBI Taxonomy" id="2876789"/>
    <lineage>
        <taxon>Bacteria</taxon>
        <taxon>Bacillati</taxon>
        <taxon>Bacillota</taxon>
        <taxon>Bacilli</taxon>
        <taxon>Lactobacillales</taxon>
        <taxon>Lactobacillaceae</taxon>
        <taxon>Ligilactobacillus</taxon>
    </lineage>
</organism>
<dbReference type="Pfam" id="PF09669">
    <property type="entry name" value="Phage_pRha"/>
    <property type="match status" value="1"/>
</dbReference>
<dbReference type="GO" id="GO:0003677">
    <property type="term" value="F:DNA binding"/>
    <property type="evidence" value="ECO:0007669"/>
    <property type="project" value="InterPro"/>
</dbReference>
<evidence type="ECO:0000259" key="1">
    <source>
        <dbReference type="Pfam" id="PF03374"/>
    </source>
</evidence>
<dbReference type="EMBL" id="JAIULA010000001">
    <property type="protein sequence ID" value="MCP0885886.1"/>
    <property type="molecule type" value="Genomic_DNA"/>
</dbReference>
<dbReference type="Proteomes" id="UP001139006">
    <property type="component" value="Unassembled WGS sequence"/>
</dbReference>
<dbReference type="Pfam" id="PF03374">
    <property type="entry name" value="ANT"/>
    <property type="match status" value="1"/>
</dbReference>
<keyword evidence="3" id="KW-1185">Reference proteome</keyword>
<dbReference type="NCBIfam" id="TIGR02681">
    <property type="entry name" value="phage_pRha"/>
    <property type="match status" value="1"/>
</dbReference>
<sequence>MDLKIITPEFSIESREVAKMVGKRHSNLVRDIDIYIEYLLNSELSSAKYFVESSYKDKSGKTNKCYLITKMGCEMIANKLTGQKGVVFTASYVDKFNKMERKIEKPKFEIPQTFSEALRLAADAIDENRRLKPAADYTYKILANKGLETVSVIAKNYGMSSIKFNKLLHDLGIQFKQGGVWYLYAKYQDKGYTHTEPFEYPDTNGNKKLNNTMKWTQKGQKFLYDFLKAKGILPIIEMKVTQ</sequence>
<comment type="caution">
    <text evidence="2">The sequence shown here is derived from an EMBL/GenBank/DDBJ whole genome shotgun (WGS) entry which is preliminary data.</text>
</comment>
<dbReference type="InterPro" id="IPR005039">
    <property type="entry name" value="Ant_C"/>
</dbReference>
<reference evidence="2 3" key="1">
    <citation type="journal article" date="2023" name="Int. J. Syst. Evol. Microbiol.">
        <title>Ligilactobacillus ubinensis sp. nov., a novel species isolated from the wild ferment of a durian fruit (Durio zibethinus).</title>
        <authorList>
            <person name="Heng Y.C."/>
            <person name="Menon N."/>
            <person name="Chen B."/>
            <person name="Loo B.Z.L."/>
            <person name="Wong G.W.J."/>
            <person name="Lim A.C.H."/>
            <person name="Silvaraju S."/>
            <person name="Kittelmann S."/>
        </authorList>
    </citation>
    <scope>NUCLEOTIDE SEQUENCE [LARGE SCALE GENOMIC DNA]</scope>
    <source>
        <strain evidence="2 3">WILCCON 0076</strain>
    </source>
</reference>
<dbReference type="AlphaFoldDB" id="A0A9X2JLB6"/>
<gene>
    <name evidence="2" type="ORF">LB941_00875</name>
</gene>
<evidence type="ECO:0000313" key="3">
    <source>
        <dbReference type="Proteomes" id="UP001139006"/>
    </source>
</evidence>
<protein>
    <submittedName>
        <fullName evidence="2">Phage regulatory protein/antirepressor Ant</fullName>
    </submittedName>
</protein>